<reference evidence="2 3" key="1">
    <citation type="submission" date="2022-01" db="EMBL/GenBank/DDBJ databases">
        <title>Whole genome-based taxonomy of the Shewanellaceae.</title>
        <authorList>
            <person name="Martin-Rodriguez A.J."/>
        </authorList>
    </citation>
    <scope>NUCLEOTIDE SEQUENCE [LARGE SCALE GENOMIC DNA]</scope>
    <source>
        <strain evidence="2 3">DSM 17177</strain>
    </source>
</reference>
<sequence length="100" mass="11028">MKTICMILLLIVSSMSYSVFAHQGNGKGLPPGLQKKVDQGKPLPPGWQKKLSRGEILSQDLYLRGSIVVPLNNHGVISIQIQGTVIELYQASRQIINIFN</sequence>
<proteinExistence type="predicted"/>
<evidence type="ECO:0008006" key="4">
    <source>
        <dbReference type="Google" id="ProtNLM"/>
    </source>
</evidence>
<dbReference type="EMBL" id="JAKIKS010000232">
    <property type="protein sequence ID" value="MCL1127854.1"/>
    <property type="molecule type" value="Genomic_DNA"/>
</dbReference>
<gene>
    <name evidence="2" type="ORF">L2764_26200</name>
</gene>
<keyword evidence="3" id="KW-1185">Reference proteome</keyword>
<evidence type="ECO:0000256" key="1">
    <source>
        <dbReference type="SAM" id="SignalP"/>
    </source>
</evidence>
<name>A0ABT0LJU0_9GAMM</name>
<feature type="chain" id="PRO_5045130504" description="MSHA biogenesis protein MshK" evidence="1">
    <location>
        <begin position="22"/>
        <end position="100"/>
    </location>
</feature>
<protein>
    <recommendedName>
        <fullName evidence="4">MSHA biogenesis protein MshK</fullName>
    </recommendedName>
</protein>
<organism evidence="2 3">
    <name type="scientific">Shewanella surugensis</name>
    <dbReference type="NCBI Taxonomy" id="212020"/>
    <lineage>
        <taxon>Bacteria</taxon>
        <taxon>Pseudomonadati</taxon>
        <taxon>Pseudomonadota</taxon>
        <taxon>Gammaproteobacteria</taxon>
        <taxon>Alteromonadales</taxon>
        <taxon>Shewanellaceae</taxon>
        <taxon>Shewanella</taxon>
    </lineage>
</organism>
<dbReference type="Gene3D" id="3.10.450.160">
    <property type="entry name" value="inner membrane protein cigr"/>
    <property type="match status" value="1"/>
</dbReference>
<keyword evidence="1" id="KW-0732">Signal</keyword>
<comment type="caution">
    <text evidence="2">The sequence shown here is derived from an EMBL/GenBank/DDBJ whole genome shotgun (WGS) entry which is preliminary data.</text>
</comment>
<evidence type="ECO:0000313" key="2">
    <source>
        <dbReference type="EMBL" id="MCL1127854.1"/>
    </source>
</evidence>
<dbReference type="RefSeq" id="WP_248943283.1">
    <property type="nucleotide sequence ID" value="NZ_JAKIKS010000232.1"/>
</dbReference>
<dbReference type="Proteomes" id="UP001203423">
    <property type="component" value="Unassembled WGS sequence"/>
</dbReference>
<feature type="signal peptide" evidence="1">
    <location>
        <begin position="1"/>
        <end position="21"/>
    </location>
</feature>
<evidence type="ECO:0000313" key="3">
    <source>
        <dbReference type="Proteomes" id="UP001203423"/>
    </source>
</evidence>
<accession>A0ABT0LJU0</accession>